<keyword evidence="3" id="KW-0804">Transcription</keyword>
<dbReference type="InterPro" id="IPR005471">
    <property type="entry name" value="Tscrpt_reg_IclR_N"/>
</dbReference>
<feature type="domain" description="HTH iclR-type" evidence="4">
    <location>
        <begin position="22"/>
        <end position="86"/>
    </location>
</feature>
<evidence type="ECO:0000313" key="7">
    <source>
        <dbReference type="Proteomes" id="UP000464186"/>
    </source>
</evidence>
<dbReference type="InterPro" id="IPR036390">
    <property type="entry name" value="WH_DNA-bd_sf"/>
</dbReference>
<keyword evidence="7" id="KW-1185">Reference proteome</keyword>
<dbReference type="Gene3D" id="3.30.450.40">
    <property type="match status" value="1"/>
</dbReference>
<dbReference type="Pfam" id="PF01614">
    <property type="entry name" value="IclR_C"/>
    <property type="match status" value="1"/>
</dbReference>
<evidence type="ECO:0000256" key="3">
    <source>
        <dbReference type="ARBA" id="ARBA00023163"/>
    </source>
</evidence>
<sequence length="288" mass="30606">MKWSFAMQNIGNEALPVKRNDSSSLRKALGILGALTGPTASGHGGSLSELSLVLGMNKSTLLRLLEPLRDVQLVEQNRDGRYRLGVMAVTLGGAYLSGLDLREQARPILERLAAKTGETVHLLVYGDGQVTYIEKIAGPSSIQMASRVGDRAPAYCTASGKTFLAYLPSSEFEAVVAAGMPARTPHTITTATRLLDELEAIREAGYAVDDIENELDIRCVSAPVFDHNGHIVAAISASGPETRIHGTIVAAVAHAVRNGADDLSLRLGAPQPLLPVHANIDPEQEATK</sequence>
<evidence type="ECO:0000256" key="2">
    <source>
        <dbReference type="ARBA" id="ARBA00023125"/>
    </source>
</evidence>
<dbReference type="SUPFAM" id="SSF55781">
    <property type="entry name" value="GAF domain-like"/>
    <property type="match status" value="1"/>
</dbReference>
<dbReference type="Pfam" id="PF09339">
    <property type="entry name" value="HTH_IclR"/>
    <property type="match status" value="1"/>
</dbReference>
<dbReference type="GO" id="GO:0003677">
    <property type="term" value="F:DNA binding"/>
    <property type="evidence" value="ECO:0007669"/>
    <property type="project" value="UniProtKB-KW"/>
</dbReference>
<dbReference type="GO" id="GO:0045892">
    <property type="term" value="P:negative regulation of DNA-templated transcription"/>
    <property type="evidence" value="ECO:0007669"/>
    <property type="project" value="TreeGrafter"/>
</dbReference>
<accession>A0A6P1NGS7</accession>
<dbReference type="InterPro" id="IPR050707">
    <property type="entry name" value="HTH_MetabolicPath_Reg"/>
</dbReference>
<dbReference type="InterPro" id="IPR036388">
    <property type="entry name" value="WH-like_DNA-bd_sf"/>
</dbReference>
<keyword evidence="2" id="KW-0238">DNA-binding</keyword>
<dbReference type="SMART" id="SM00346">
    <property type="entry name" value="HTH_ICLR"/>
    <property type="match status" value="1"/>
</dbReference>
<keyword evidence="1" id="KW-0805">Transcription regulation</keyword>
<dbReference type="InterPro" id="IPR014757">
    <property type="entry name" value="Tscrpt_reg_IclR_C"/>
</dbReference>
<reference evidence="6 7" key="1">
    <citation type="submission" date="2020-01" db="EMBL/GenBank/DDBJ databases">
        <title>Pseudarthrobacter psychrotolerans sp. nov., isolated from antarctic soil.</title>
        <authorList>
            <person name="Shin Y."/>
            <person name="Park W."/>
        </authorList>
    </citation>
    <scope>NUCLEOTIDE SEQUENCE [LARGE SCALE GENOMIC DNA]</scope>
    <source>
        <strain evidence="6 7">YJ56</strain>
    </source>
</reference>
<dbReference type="PANTHER" id="PTHR30136:SF35">
    <property type="entry name" value="HTH-TYPE TRANSCRIPTIONAL REGULATOR RV1719"/>
    <property type="match status" value="1"/>
</dbReference>
<organism evidence="6 7">
    <name type="scientific">Pseudarthrobacter psychrotolerans</name>
    <dbReference type="NCBI Taxonomy" id="2697569"/>
    <lineage>
        <taxon>Bacteria</taxon>
        <taxon>Bacillati</taxon>
        <taxon>Actinomycetota</taxon>
        <taxon>Actinomycetes</taxon>
        <taxon>Micrococcales</taxon>
        <taxon>Micrococcaceae</taxon>
        <taxon>Pseudarthrobacter</taxon>
    </lineage>
</organism>
<evidence type="ECO:0000256" key="1">
    <source>
        <dbReference type="ARBA" id="ARBA00023015"/>
    </source>
</evidence>
<dbReference type="SUPFAM" id="SSF46785">
    <property type="entry name" value="Winged helix' DNA-binding domain"/>
    <property type="match status" value="1"/>
</dbReference>
<dbReference type="Proteomes" id="UP000464186">
    <property type="component" value="Chromosome"/>
</dbReference>
<gene>
    <name evidence="6" type="ORF">GU243_00860</name>
</gene>
<protein>
    <submittedName>
        <fullName evidence="6">Helix-turn-helix domain-containing protein</fullName>
    </submittedName>
</protein>
<dbReference type="PROSITE" id="PS51078">
    <property type="entry name" value="ICLR_ED"/>
    <property type="match status" value="1"/>
</dbReference>
<dbReference type="GO" id="GO:0003700">
    <property type="term" value="F:DNA-binding transcription factor activity"/>
    <property type="evidence" value="ECO:0007669"/>
    <property type="project" value="TreeGrafter"/>
</dbReference>
<dbReference type="InterPro" id="IPR029016">
    <property type="entry name" value="GAF-like_dom_sf"/>
</dbReference>
<evidence type="ECO:0000313" key="6">
    <source>
        <dbReference type="EMBL" id="QHK18568.1"/>
    </source>
</evidence>
<dbReference type="EMBL" id="CP047898">
    <property type="protein sequence ID" value="QHK18568.1"/>
    <property type="molecule type" value="Genomic_DNA"/>
</dbReference>
<name>A0A6P1NGS7_9MICC</name>
<feature type="domain" description="IclR-ED" evidence="5">
    <location>
        <begin position="87"/>
        <end position="269"/>
    </location>
</feature>
<evidence type="ECO:0000259" key="5">
    <source>
        <dbReference type="PROSITE" id="PS51078"/>
    </source>
</evidence>
<evidence type="ECO:0000259" key="4">
    <source>
        <dbReference type="PROSITE" id="PS51077"/>
    </source>
</evidence>
<dbReference type="Gene3D" id="1.10.10.10">
    <property type="entry name" value="Winged helix-like DNA-binding domain superfamily/Winged helix DNA-binding domain"/>
    <property type="match status" value="1"/>
</dbReference>
<dbReference type="KEGG" id="psey:GU243_00860"/>
<proteinExistence type="predicted"/>
<dbReference type="PROSITE" id="PS51077">
    <property type="entry name" value="HTH_ICLR"/>
    <property type="match status" value="1"/>
</dbReference>
<dbReference type="AlphaFoldDB" id="A0A6P1NGS7"/>
<dbReference type="PANTHER" id="PTHR30136">
    <property type="entry name" value="HELIX-TURN-HELIX TRANSCRIPTIONAL REGULATOR, ICLR FAMILY"/>
    <property type="match status" value="1"/>
</dbReference>